<evidence type="ECO:0000313" key="2">
    <source>
        <dbReference type="Proteomes" id="UP001143856"/>
    </source>
</evidence>
<protein>
    <submittedName>
        <fullName evidence="1">Uncharacterized protein</fullName>
    </submittedName>
</protein>
<comment type="caution">
    <text evidence="1">The sequence shown here is derived from an EMBL/GenBank/DDBJ whole genome shotgun (WGS) entry which is preliminary data.</text>
</comment>
<organism evidence="1 2">
    <name type="scientific">Xylaria curta</name>
    <dbReference type="NCBI Taxonomy" id="42375"/>
    <lineage>
        <taxon>Eukaryota</taxon>
        <taxon>Fungi</taxon>
        <taxon>Dikarya</taxon>
        <taxon>Ascomycota</taxon>
        <taxon>Pezizomycotina</taxon>
        <taxon>Sordariomycetes</taxon>
        <taxon>Xylariomycetidae</taxon>
        <taxon>Xylariales</taxon>
        <taxon>Xylariaceae</taxon>
        <taxon>Xylaria</taxon>
    </lineage>
</organism>
<reference evidence="1" key="1">
    <citation type="submission" date="2022-10" db="EMBL/GenBank/DDBJ databases">
        <title>Genome Sequence of Xylaria curta.</title>
        <authorList>
            <person name="Buettner E."/>
        </authorList>
    </citation>
    <scope>NUCLEOTIDE SEQUENCE</scope>
    <source>
        <strain evidence="1">Babe10</strain>
    </source>
</reference>
<gene>
    <name evidence="1" type="ORF">NUW58_g4729</name>
</gene>
<accession>A0ACC1P6D8</accession>
<name>A0ACC1P6D8_9PEZI</name>
<evidence type="ECO:0000313" key="1">
    <source>
        <dbReference type="EMBL" id="KAJ2987031.1"/>
    </source>
</evidence>
<dbReference type="Proteomes" id="UP001143856">
    <property type="component" value="Unassembled WGS sequence"/>
</dbReference>
<keyword evidence="2" id="KW-1185">Reference proteome</keyword>
<sequence length="361" mass="39812">MAFNVFMNAGTGAYFTVLIVAGLLCSIAVTLRFMATRANNRKPAWEDWFALAAVAVFLTRIGVVLCVLVVINGRGIDLVDDRVAYEKAFKLIYVAEMITILDQTLAKLSICALYLRIFGINRIYAYYIWLLGILQVAVNIALIIVQFLQCRPLNKFWQYWADGTCISSFTLLASVEPFNSVIDFALVILALVMIRSLNMSRKTKWRLRFLFGLGSLAGVLGFIKIGVTHSSDLAYATVALGLWAAVQSLACIVCCCAPVYKSLVVDVGVWNRIASKLSAYRSRNGSKTSGPESASKTGRQGSSDEEALRTRAWLPTNTSTNISTAWDEPSLEHPEHPYTASSTPSIYVMSSVRVHRSTDTT</sequence>
<dbReference type="EMBL" id="JAPDGR010000856">
    <property type="protein sequence ID" value="KAJ2987031.1"/>
    <property type="molecule type" value="Genomic_DNA"/>
</dbReference>
<proteinExistence type="predicted"/>